<feature type="compositionally biased region" description="Polar residues" evidence="1">
    <location>
        <begin position="69"/>
        <end position="78"/>
    </location>
</feature>
<evidence type="ECO:0000256" key="1">
    <source>
        <dbReference type="SAM" id="MobiDB-lite"/>
    </source>
</evidence>
<evidence type="ECO:0000313" key="2">
    <source>
        <dbReference type="EMBL" id="GLS70668.1"/>
    </source>
</evidence>
<proteinExistence type="predicted"/>
<dbReference type="EMBL" id="BSPL01000016">
    <property type="protein sequence ID" value="GLS70668.1"/>
    <property type="molecule type" value="Genomic_DNA"/>
</dbReference>
<organism evidence="2 3">
    <name type="scientific">Methylobacterium tardum</name>
    <dbReference type="NCBI Taxonomy" id="374432"/>
    <lineage>
        <taxon>Bacteria</taxon>
        <taxon>Pseudomonadati</taxon>
        <taxon>Pseudomonadota</taxon>
        <taxon>Alphaproteobacteria</taxon>
        <taxon>Hyphomicrobiales</taxon>
        <taxon>Methylobacteriaceae</taxon>
        <taxon>Methylobacterium</taxon>
    </lineage>
</organism>
<name>A0AA37TMG3_9HYPH</name>
<keyword evidence="3" id="KW-1185">Reference proteome</keyword>
<sequence length="88" mass="9696">MPRRVYYRISDRADGRFDAVVTIEPDTVVRRDGFESLAELEEWIEGLRVLMAALGAPVAQADGIEPASQPDTQPQGPTSAGRLRTARQ</sequence>
<reference evidence="3" key="1">
    <citation type="journal article" date="2019" name="Int. J. Syst. Evol. Microbiol.">
        <title>The Global Catalogue of Microorganisms (GCM) 10K type strain sequencing project: providing services to taxonomists for standard genome sequencing and annotation.</title>
        <authorList>
            <consortium name="The Broad Institute Genomics Platform"/>
            <consortium name="The Broad Institute Genome Sequencing Center for Infectious Disease"/>
            <person name="Wu L."/>
            <person name="Ma J."/>
        </authorList>
    </citation>
    <scope>NUCLEOTIDE SEQUENCE [LARGE SCALE GENOMIC DNA]</scope>
    <source>
        <strain evidence="3">NBRC 103632</strain>
    </source>
</reference>
<dbReference type="AlphaFoldDB" id="A0AA37TMG3"/>
<protein>
    <submittedName>
        <fullName evidence="2">Uncharacterized protein</fullName>
    </submittedName>
</protein>
<feature type="region of interest" description="Disordered" evidence="1">
    <location>
        <begin position="61"/>
        <end position="88"/>
    </location>
</feature>
<gene>
    <name evidence="2" type="ORF">GCM10007890_26810</name>
</gene>
<dbReference type="Proteomes" id="UP001157440">
    <property type="component" value="Unassembled WGS sequence"/>
</dbReference>
<evidence type="ECO:0000313" key="3">
    <source>
        <dbReference type="Proteomes" id="UP001157440"/>
    </source>
</evidence>
<comment type="caution">
    <text evidence="2">The sequence shown here is derived from an EMBL/GenBank/DDBJ whole genome shotgun (WGS) entry which is preliminary data.</text>
</comment>
<accession>A0AA37TMG3</accession>